<proteinExistence type="predicted"/>
<organism evidence="1 2">
    <name type="scientific">Gottfriedia acidiceleris</name>
    <dbReference type="NCBI Taxonomy" id="371036"/>
    <lineage>
        <taxon>Bacteria</taxon>
        <taxon>Bacillati</taxon>
        <taxon>Bacillota</taxon>
        <taxon>Bacilli</taxon>
        <taxon>Bacillales</taxon>
        <taxon>Bacillaceae</taxon>
        <taxon>Gottfriedia</taxon>
    </lineage>
</organism>
<name>A0ABY4JS12_9BACI</name>
<sequence>MSELIKEKIDKLYELINKEGGIIDFPWCTSLYYHYFLHFNDGNEYYRAGSLIAFWGLLCEWEDGSGFPFNSGKVDYQSHLFDQYIDKFIIYSTNIQKKYPNLYFVIIESLKTLDKEKDFVRVFPNIEVKVFNNLRGFLELYNTQSPKNVYKRAFRDVGIKL</sequence>
<evidence type="ECO:0000313" key="1">
    <source>
        <dbReference type="EMBL" id="UPM55457.1"/>
    </source>
</evidence>
<evidence type="ECO:0000313" key="2">
    <source>
        <dbReference type="Proteomes" id="UP000830639"/>
    </source>
</evidence>
<gene>
    <name evidence="1" type="ORF">MY490_06340</name>
</gene>
<dbReference type="Proteomes" id="UP000830639">
    <property type="component" value="Chromosome"/>
</dbReference>
<reference evidence="1 2" key="1">
    <citation type="submission" date="2022-04" db="EMBL/GenBank/DDBJ databases">
        <title>Mechanism of arsenic methylation and mitigation arsenic toxicity by Bacillus sp. LH14 from an Arsenic-Contaminated Paddy Soil.</title>
        <authorList>
            <person name="Wang D."/>
        </authorList>
    </citation>
    <scope>NUCLEOTIDE SEQUENCE [LARGE SCALE GENOMIC DNA]</scope>
    <source>
        <strain evidence="1 2">LH14</strain>
    </source>
</reference>
<keyword evidence="2" id="KW-1185">Reference proteome</keyword>
<dbReference type="EMBL" id="CP096034">
    <property type="protein sequence ID" value="UPM55457.1"/>
    <property type="molecule type" value="Genomic_DNA"/>
</dbReference>
<dbReference type="RefSeq" id="WP_248268469.1">
    <property type="nucleotide sequence ID" value="NZ_CP096034.1"/>
</dbReference>
<evidence type="ECO:0008006" key="3">
    <source>
        <dbReference type="Google" id="ProtNLM"/>
    </source>
</evidence>
<protein>
    <recommendedName>
        <fullName evidence="3">LAGLIDADG homing endonuclease</fullName>
    </recommendedName>
</protein>
<accession>A0ABY4JS12</accession>